<dbReference type="GO" id="GO:0005886">
    <property type="term" value="C:plasma membrane"/>
    <property type="evidence" value="ECO:0007669"/>
    <property type="project" value="TreeGrafter"/>
</dbReference>
<evidence type="ECO:0000313" key="4">
    <source>
        <dbReference type="Ensembl" id="ENSZALP00000005345.1"/>
    </source>
</evidence>
<keyword evidence="1" id="KW-0479">Metal-binding</keyword>
<evidence type="ECO:0000259" key="3">
    <source>
        <dbReference type="Pfam" id="PF01179"/>
    </source>
</evidence>
<protein>
    <recommendedName>
        <fullName evidence="1">Amine oxidase</fullName>
        <ecNumber evidence="1">1.4.3.-</ecNumber>
    </recommendedName>
</protein>
<accession>A0A8D2M9J9</accession>
<comment type="PTM">
    <text evidence="1">Topaquinone (TPQ) is generated by copper-dependent autoxidation of a specific tyrosyl residue.</text>
</comment>
<dbReference type="InterPro" id="IPR049947">
    <property type="entry name" value="Cu_Am_Ox_Cu-bd"/>
</dbReference>
<comment type="cofactor">
    <cofactor evidence="1">
        <name>Cu cation</name>
        <dbReference type="ChEBI" id="CHEBI:23378"/>
    </cofactor>
    <text evidence="1">Contains 1 topaquinone per subunit.</text>
</comment>
<dbReference type="SUPFAM" id="SSF49998">
    <property type="entry name" value="Amine oxidase catalytic domain"/>
    <property type="match status" value="1"/>
</dbReference>
<comment type="similarity">
    <text evidence="1">Belongs to the copper/topaquinone oxidase family.</text>
</comment>
<evidence type="ECO:0000313" key="5">
    <source>
        <dbReference type="Proteomes" id="UP000694413"/>
    </source>
</evidence>
<dbReference type="Proteomes" id="UP000694413">
    <property type="component" value="Unassembled WGS sequence"/>
</dbReference>
<name>A0A8D2M9J9_ZONAL</name>
<dbReference type="PROSITE" id="PS01165">
    <property type="entry name" value="COPPER_AMINE_OXID_2"/>
    <property type="match status" value="1"/>
</dbReference>
<dbReference type="InterPro" id="IPR000269">
    <property type="entry name" value="Cu_amine_oxidase"/>
</dbReference>
<dbReference type="Gene3D" id="2.70.98.20">
    <property type="entry name" value="Copper amine oxidase, catalytic domain"/>
    <property type="match status" value="1"/>
</dbReference>
<keyword evidence="1" id="KW-0560">Oxidoreductase</keyword>
<dbReference type="EC" id="1.4.3.-" evidence="1"/>
<feature type="region of interest" description="Disordered" evidence="2">
    <location>
        <begin position="31"/>
        <end position="50"/>
    </location>
</feature>
<reference evidence="4" key="1">
    <citation type="submission" date="2025-08" db="UniProtKB">
        <authorList>
            <consortium name="Ensembl"/>
        </authorList>
    </citation>
    <scope>IDENTIFICATION</scope>
</reference>
<dbReference type="Ensembl" id="ENSZALT00000007943.1">
    <property type="protein sequence ID" value="ENSZALP00000005345.1"/>
    <property type="gene ID" value="ENSZALG00000004964.1"/>
</dbReference>
<keyword evidence="1" id="KW-0186">Copper</keyword>
<dbReference type="PANTHER" id="PTHR10638:SF4">
    <property type="entry name" value="RETINA-SPECIFIC COPPER AMINE OXIDASE"/>
    <property type="match status" value="1"/>
</dbReference>
<sequence>PRQRGRGGQGARHGLHQLLLPPWPRYQLAVTRRKEEEPASTSVYNQNDPWTPTVAFADFINNETITNQDLVAWITVGFLHVPHAEDIPNTVTVGNSVGFFLRRFLPGNMEQTGQLMFNTCSELC</sequence>
<dbReference type="InterPro" id="IPR036460">
    <property type="entry name" value="Cu_amine_oxidase_C_sf"/>
</dbReference>
<evidence type="ECO:0000256" key="2">
    <source>
        <dbReference type="SAM" id="MobiDB-lite"/>
    </source>
</evidence>
<dbReference type="GO" id="GO:0048038">
    <property type="term" value="F:quinone binding"/>
    <property type="evidence" value="ECO:0007669"/>
    <property type="project" value="InterPro"/>
</dbReference>
<feature type="compositionally biased region" description="Polar residues" evidence="2">
    <location>
        <begin position="39"/>
        <end position="50"/>
    </location>
</feature>
<reference evidence="4" key="2">
    <citation type="submission" date="2025-09" db="UniProtKB">
        <authorList>
            <consortium name="Ensembl"/>
        </authorList>
    </citation>
    <scope>IDENTIFICATION</scope>
</reference>
<dbReference type="GO" id="GO:0009308">
    <property type="term" value="P:amine metabolic process"/>
    <property type="evidence" value="ECO:0007669"/>
    <property type="project" value="UniProtKB-UniRule"/>
</dbReference>
<feature type="domain" description="Copper amine oxidase catalytic" evidence="3">
    <location>
        <begin position="23"/>
        <end position="102"/>
    </location>
</feature>
<organism evidence="4 5">
    <name type="scientific">Zonotrichia albicollis</name>
    <name type="common">White-throated sparrow</name>
    <name type="synonym">Fringilla albicollis</name>
    <dbReference type="NCBI Taxonomy" id="44394"/>
    <lineage>
        <taxon>Eukaryota</taxon>
        <taxon>Metazoa</taxon>
        <taxon>Chordata</taxon>
        <taxon>Craniata</taxon>
        <taxon>Vertebrata</taxon>
        <taxon>Euteleostomi</taxon>
        <taxon>Archelosauria</taxon>
        <taxon>Archosauria</taxon>
        <taxon>Dinosauria</taxon>
        <taxon>Saurischia</taxon>
        <taxon>Theropoda</taxon>
        <taxon>Coelurosauria</taxon>
        <taxon>Aves</taxon>
        <taxon>Neognathae</taxon>
        <taxon>Neoaves</taxon>
        <taxon>Telluraves</taxon>
        <taxon>Australaves</taxon>
        <taxon>Passeriformes</taxon>
        <taxon>Passerellidae</taxon>
        <taxon>Zonotrichia</taxon>
    </lineage>
</organism>
<dbReference type="GO" id="GO:0005507">
    <property type="term" value="F:copper ion binding"/>
    <property type="evidence" value="ECO:0007669"/>
    <property type="project" value="InterPro"/>
</dbReference>
<dbReference type="InterPro" id="IPR015798">
    <property type="entry name" value="Cu_amine_oxidase_C"/>
</dbReference>
<dbReference type="PANTHER" id="PTHR10638">
    <property type="entry name" value="COPPER AMINE OXIDASE"/>
    <property type="match status" value="1"/>
</dbReference>
<dbReference type="Pfam" id="PF01179">
    <property type="entry name" value="Cu_amine_oxid"/>
    <property type="match status" value="1"/>
</dbReference>
<evidence type="ECO:0000256" key="1">
    <source>
        <dbReference type="RuleBase" id="RU000672"/>
    </source>
</evidence>
<dbReference type="AlphaFoldDB" id="A0A8D2M9J9"/>
<proteinExistence type="inferred from homology"/>
<keyword evidence="5" id="KW-1185">Reference proteome</keyword>
<keyword evidence="1" id="KW-0801">TPQ</keyword>
<dbReference type="GO" id="GO:0008131">
    <property type="term" value="F:primary methylamine oxidase activity"/>
    <property type="evidence" value="ECO:0007669"/>
    <property type="project" value="InterPro"/>
</dbReference>